<dbReference type="AlphaFoldDB" id="M8DMH1"/>
<keyword evidence="2" id="KW-1185">Reference proteome</keyword>
<sequence>MHVFGVTKRADGSVVVFLTFAEPAGAASVAFQYSTDQDTWVDAEPDRPVTSTTSYLNIRLPDRASGLYYFRMIVEEGKRAGVSNVASGNI</sequence>
<evidence type="ECO:0000313" key="1">
    <source>
        <dbReference type="EMBL" id="EMT54657.1"/>
    </source>
</evidence>
<comment type="caution">
    <text evidence="1">The sequence shown here is derived from an EMBL/GenBank/DDBJ whole genome shotgun (WGS) entry which is preliminary data.</text>
</comment>
<protein>
    <submittedName>
        <fullName evidence="1">Uncharacterized protein</fullName>
    </submittedName>
</protein>
<reference evidence="1 2" key="1">
    <citation type="submission" date="2013-03" db="EMBL/GenBank/DDBJ databases">
        <title>Assembly of a new bacterial strain Brevibacillus borstelensis AK1.</title>
        <authorList>
            <person name="Rajan I."/>
            <person name="PoliReddy D."/>
            <person name="Sugumar T."/>
            <person name="Rathinam K."/>
            <person name="Alqarawi S."/>
            <person name="Khalil A.B."/>
            <person name="Sivakumar N."/>
        </authorList>
    </citation>
    <scope>NUCLEOTIDE SEQUENCE [LARGE SCALE GENOMIC DNA]</scope>
    <source>
        <strain evidence="1 2">AK1</strain>
    </source>
</reference>
<accession>M8DMH1</accession>
<dbReference type="Proteomes" id="UP000012081">
    <property type="component" value="Unassembled WGS sequence"/>
</dbReference>
<gene>
    <name evidence="1" type="ORF">I532_03595</name>
</gene>
<evidence type="ECO:0000313" key="2">
    <source>
        <dbReference type="Proteomes" id="UP000012081"/>
    </source>
</evidence>
<dbReference type="EMBL" id="APBN01000001">
    <property type="protein sequence ID" value="EMT54657.1"/>
    <property type="molecule type" value="Genomic_DNA"/>
</dbReference>
<name>M8DMH1_9BACL</name>
<dbReference type="PATRIC" id="fig|1300222.3.peg.765"/>
<dbReference type="STRING" id="1300222.I532_03595"/>
<proteinExistence type="predicted"/>
<organism evidence="1 2">
    <name type="scientific">Brevibacillus borstelensis AK1</name>
    <dbReference type="NCBI Taxonomy" id="1300222"/>
    <lineage>
        <taxon>Bacteria</taxon>
        <taxon>Bacillati</taxon>
        <taxon>Bacillota</taxon>
        <taxon>Bacilli</taxon>
        <taxon>Bacillales</taxon>
        <taxon>Paenibacillaceae</taxon>
        <taxon>Brevibacillus</taxon>
    </lineage>
</organism>